<feature type="transmembrane region" description="Helical" evidence="2">
    <location>
        <begin position="569"/>
        <end position="587"/>
    </location>
</feature>
<sequence>MSRNDSLPPCSRTAGDGMSPPSPFSKEREKEETGPRRSTWTFLKNFLKHLGPGIIFAGVSIGTSHIVQSTKAGADFGFWAAVPILLASAAKFPLYEAGTRYAAGTGESLLVGYRKRGVWVLVIFLVYCLFSTITTTATISLVTSGIGSVLFEVPESFKVLWMAGLVGLVNGVVLLIGKFRFLDVAMKVVSVVFILSTLAAFFAAVSVGPQHRSPSLSVSAFVSGDGMTELISLMGWIPTFPDVSVWLSEWQLEKERTIQRRSGKEKGESRGTRESGRERVEEKQEKEVTESYEGVDRQMQSANVRGMNELSQPQREEAQNREIDLLSCEESPVGKDETGRQLERVEVELEREFSSVSDGGGTNGEHKGERKFGMEEGQRRDKYGEVDKEREICVDPKAPTCVCSPPTTAHPPSSGVAEVFSDDFNDPERGEGGVLPAACSSSGELEEDVDLGGIEGKTGGVLLSGYRDMLLDFRIGYMITTVLAIVFLTLGRLAFFGRSGEPLNQGAVQFASQFVKVYTDLLGQWCHYVILVAAFSAMWSSAIGAMDGYVRTVAGAVRVLGGPRLFSSFAFWLVYAVGGSFLLLWGVGPRLHFVVAFTTGQAFCAAFPVALVNLLCLKGPEVSSAVQYGRLMEALCWIAIVLLAGLMGLFVVNATGATEIR</sequence>
<feature type="region of interest" description="Disordered" evidence="1">
    <location>
        <begin position="1"/>
        <end position="37"/>
    </location>
</feature>
<dbReference type="VEuPathDB" id="CryptoDB:Cvel_15057"/>
<feature type="region of interest" description="Disordered" evidence="1">
    <location>
        <begin position="258"/>
        <end position="298"/>
    </location>
</feature>
<dbReference type="EMBL" id="CDMZ01000107">
    <property type="protein sequence ID" value="CEM06782.1"/>
    <property type="molecule type" value="Genomic_DNA"/>
</dbReference>
<feature type="transmembrane region" description="Helical" evidence="2">
    <location>
        <begin position="46"/>
        <end position="66"/>
    </location>
</feature>
<keyword evidence="2" id="KW-1133">Transmembrane helix</keyword>
<proteinExistence type="predicted"/>
<evidence type="ECO:0000256" key="1">
    <source>
        <dbReference type="SAM" id="MobiDB-lite"/>
    </source>
</evidence>
<dbReference type="AlphaFoldDB" id="A0A0G4F4Y5"/>
<feature type="transmembrane region" description="Helical" evidence="2">
    <location>
        <begin position="475"/>
        <end position="495"/>
    </location>
</feature>
<feature type="transmembrane region" description="Helical" evidence="2">
    <location>
        <begin position="528"/>
        <end position="549"/>
    </location>
</feature>
<feature type="transmembrane region" description="Helical" evidence="2">
    <location>
        <begin position="635"/>
        <end position="655"/>
    </location>
</feature>
<keyword evidence="2" id="KW-0472">Membrane</keyword>
<name>A0A0G4F4Y5_9ALVE</name>
<reference evidence="3" key="1">
    <citation type="submission" date="2014-11" db="EMBL/GenBank/DDBJ databases">
        <authorList>
            <person name="Otto D Thomas"/>
            <person name="Naeem Raeece"/>
        </authorList>
    </citation>
    <scope>NUCLEOTIDE SEQUENCE</scope>
</reference>
<gene>
    <name evidence="3" type="ORF">Cvel_15057</name>
</gene>
<evidence type="ECO:0000313" key="3">
    <source>
        <dbReference type="EMBL" id="CEM06782.1"/>
    </source>
</evidence>
<dbReference type="PhylomeDB" id="A0A0G4F4Y5"/>
<evidence type="ECO:0000256" key="2">
    <source>
        <dbReference type="SAM" id="Phobius"/>
    </source>
</evidence>
<organism evidence="3">
    <name type="scientific">Chromera velia CCMP2878</name>
    <dbReference type="NCBI Taxonomy" id="1169474"/>
    <lineage>
        <taxon>Eukaryota</taxon>
        <taxon>Sar</taxon>
        <taxon>Alveolata</taxon>
        <taxon>Colpodellida</taxon>
        <taxon>Chromeraceae</taxon>
        <taxon>Chromera</taxon>
    </lineage>
</organism>
<protein>
    <submittedName>
        <fullName evidence="3">Uncharacterized protein</fullName>
    </submittedName>
</protein>
<feature type="transmembrane region" description="Helical" evidence="2">
    <location>
        <begin position="593"/>
        <end position="615"/>
    </location>
</feature>
<feature type="compositionally biased region" description="Basic and acidic residues" evidence="1">
    <location>
        <begin position="258"/>
        <end position="289"/>
    </location>
</feature>
<keyword evidence="2" id="KW-0812">Transmembrane</keyword>
<feature type="transmembrane region" description="Helical" evidence="2">
    <location>
        <begin position="159"/>
        <end position="176"/>
    </location>
</feature>
<feature type="region of interest" description="Disordered" evidence="1">
    <location>
        <begin position="351"/>
        <end position="384"/>
    </location>
</feature>
<feature type="compositionally biased region" description="Basic and acidic residues" evidence="1">
    <location>
        <begin position="364"/>
        <end position="384"/>
    </location>
</feature>
<feature type="transmembrane region" description="Helical" evidence="2">
    <location>
        <begin position="188"/>
        <end position="207"/>
    </location>
</feature>
<feature type="transmembrane region" description="Helical" evidence="2">
    <location>
        <begin position="118"/>
        <end position="139"/>
    </location>
</feature>
<feature type="transmembrane region" description="Helical" evidence="2">
    <location>
        <begin position="78"/>
        <end position="97"/>
    </location>
</feature>
<feature type="compositionally biased region" description="Basic and acidic residues" evidence="1">
    <location>
        <begin position="25"/>
        <end position="35"/>
    </location>
</feature>
<accession>A0A0G4F4Y5</accession>